<dbReference type="AlphaFoldDB" id="A0A091D9W6"/>
<keyword evidence="3" id="KW-0132">Cell division</keyword>
<evidence type="ECO:0000313" key="3">
    <source>
        <dbReference type="EMBL" id="KFO27872.1"/>
    </source>
</evidence>
<dbReference type="Proteomes" id="UP000028990">
    <property type="component" value="Unassembled WGS sequence"/>
</dbReference>
<feature type="region of interest" description="Disordered" evidence="1">
    <location>
        <begin position="1"/>
        <end position="42"/>
    </location>
</feature>
<gene>
    <name evidence="3" type="ORF">H920_10758</name>
</gene>
<organism evidence="3 4">
    <name type="scientific">Fukomys damarensis</name>
    <name type="common">Damaraland mole rat</name>
    <name type="synonym">Cryptomys damarensis</name>
    <dbReference type="NCBI Taxonomy" id="885580"/>
    <lineage>
        <taxon>Eukaryota</taxon>
        <taxon>Metazoa</taxon>
        <taxon>Chordata</taxon>
        <taxon>Craniata</taxon>
        <taxon>Vertebrata</taxon>
        <taxon>Euteleostomi</taxon>
        <taxon>Mammalia</taxon>
        <taxon>Eutheria</taxon>
        <taxon>Euarchontoglires</taxon>
        <taxon>Glires</taxon>
        <taxon>Rodentia</taxon>
        <taxon>Hystricomorpha</taxon>
        <taxon>Bathyergidae</taxon>
        <taxon>Fukomys</taxon>
    </lineage>
</organism>
<sequence length="101" mass="10352">MVNSSRGRGTGVVGGGGASQASVGTVAGGTGGSGGSGPINLALAPASNPQSITVIMEQLKSQSLFDSFHQDYLADLDTKPTYQNVRPQVDNFVLTNLEKQE</sequence>
<dbReference type="InterPro" id="IPR055264">
    <property type="entry name" value="BOD1/SHG1_dom"/>
</dbReference>
<proteinExistence type="predicted"/>
<dbReference type="PANTHER" id="PTHR31532">
    <property type="entry name" value="BIORIENTATION OF CHROMOSOMES IN CELL DIVISION 1 FAMILY MEMBER"/>
    <property type="match status" value="1"/>
</dbReference>
<feature type="domain" description="BOD1/SHG1" evidence="2">
    <location>
        <begin position="55"/>
        <end position="101"/>
    </location>
</feature>
<feature type="compositionally biased region" description="Gly residues" evidence="1">
    <location>
        <begin position="8"/>
        <end position="18"/>
    </location>
</feature>
<dbReference type="PANTHER" id="PTHR31532:SF10">
    <property type="entry name" value="BIORIENTATION OF CHROMOSOMES IN CELL DIVISION PROTEIN 1-LIKE 1"/>
    <property type="match status" value="1"/>
</dbReference>
<keyword evidence="3" id="KW-0131">Cell cycle</keyword>
<protein>
    <submittedName>
        <fullName evidence="3">Biorientation of chromosomes in cell division protein 1</fullName>
    </submittedName>
</protein>
<dbReference type="GO" id="GO:0048188">
    <property type="term" value="C:Set1C/COMPASS complex"/>
    <property type="evidence" value="ECO:0007669"/>
    <property type="project" value="TreeGrafter"/>
</dbReference>
<dbReference type="Pfam" id="PF05205">
    <property type="entry name" value="COMPASS-Shg1"/>
    <property type="match status" value="1"/>
</dbReference>
<evidence type="ECO:0000259" key="2">
    <source>
        <dbReference type="Pfam" id="PF05205"/>
    </source>
</evidence>
<evidence type="ECO:0000313" key="4">
    <source>
        <dbReference type="Proteomes" id="UP000028990"/>
    </source>
</evidence>
<keyword evidence="4" id="KW-1185">Reference proteome</keyword>
<dbReference type="EMBL" id="KN122849">
    <property type="protein sequence ID" value="KFO27872.1"/>
    <property type="molecule type" value="Genomic_DNA"/>
</dbReference>
<accession>A0A091D9W6</accession>
<dbReference type="GO" id="GO:0051301">
    <property type="term" value="P:cell division"/>
    <property type="evidence" value="ECO:0007669"/>
    <property type="project" value="UniProtKB-KW"/>
</dbReference>
<feature type="compositionally biased region" description="Gly residues" evidence="1">
    <location>
        <begin position="26"/>
        <end position="37"/>
    </location>
</feature>
<dbReference type="GO" id="GO:0031297">
    <property type="term" value="P:replication fork processing"/>
    <property type="evidence" value="ECO:0007669"/>
    <property type="project" value="TreeGrafter"/>
</dbReference>
<name>A0A091D9W6_FUKDA</name>
<reference evidence="3 4" key="1">
    <citation type="submission" date="2013-11" db="EMBL/GenBank/DDBJ databases">
        <title>The Damaraland mole rat (Fukomys damarensis) genome and evolution of African mole rats.</title>
        <authorList>
            <person name="Gladyshev V.N."/>
            <person name="Fang X."/>
        </authorList>
    </citation>
    <scope>NUCLEOTIDE SEQUENCE [LARGE SCALE GENOMIC DNA]</scope>
    <source>
        <tissue evidence="3">Liver</tissue>
    </source>
</reference>
<evidence type="ECO:0000256" key="1">
    <source>
        <dbReference type="SAM" id="MobiDB-lite"/>
    </source>
</evidence>